<dbReference type="InterPro" id="IPR011050">
    <property type="entry name" value="Pectin_lyase_fold/virulence"/>
</dbReference>
<dbReference type="AlphaFoldDB" id="A0A4D7JW40"/>
<evidence type="ECO:0000313" key="2">
    <source>
        <dbReference type="Proteomes" id="UP000298616"/>
    </source>
</evidence>
<dbReference type="SUPFAM" id="SSF53474">
    <property type="entry name" value="alpha/beta-Hydrolases"/>
    <property type="match status" value="1"/>
</dbReference>
<keyword evidence="2" id="KW-1185">Reference proteome</keyword>
<dbReference type="Proteomes" id="UP000298616">
    <property type="component" value="Chromosome"/>
</dbReference>
<dbReference type="InterPro" id="IPR029058">
    <property type="entry name" value="AB_hydrolase_fold"/>
</dbReference>
<protein>
    <recommendedName>
        <fullName evidence="3">Alpha/beta hydrolase</fullName>
    </recommendedName>
</protein>
<dbReference type="SUPFAM" id="SSF51126">
    <property type="entry name" value="Pectin lyase-like"/>
    <property type="match status" value="1"/>
</dbReference>
<organism evidence="1 2">
    <name type="scientific">Mangrovivirga cuniculi</name>
    <dbReference type="NCBI Taxonomy" id="2715131"/>
    <lineage>
        <taxon>Bacteria</taxon>
        <taxon>Pseudomonadati</taxon>
        <taxon>Bacteroidota</taxon>
        <taxon>Cytophagia</taxon>
        <taxon>Cytophagales</taxon>
        <taxon>Mangrovivirgaceae</taxon>
        <taxon>Mangrovivirga</taxon>
    </lineage>
</organism>
<evidence type="ECO:0008006" key="3">
    <source>
        <dbReference type="Google" id="ProtNLM"/>
    </source>
</evidence>
<dbReference type="EMBL" id="CP028923">
    <property type="protein sequence ID" value="QCK16732.1"/>
    <property type="molecule type" value="Genomic_DNA"/>
</dbReference>
<proteinExistence type="predicted"/>
<dbReference type="KEGG" id="fpf:DCC35_19325"/>
<accession>A0A4D7JW40</accession>
<dbReference type="Gene3D" id="3.40.50.1820">
    <property type="entry name" value="alpha/beta hydrolase"/>
    <property type="match status" value="1"/>
</dbReference>
<evidence type="ECO:0000313" key="1">
    <source>
        <dbReference type="EMBL" id="QCK16732.1"/>
    </source>
</evidence>
<gene>
    <name evidence="1" type="ORF">DCC35_19325</name>
</gene>
<name>A0A4D7JW40_9BACT</name>
<reference evidence="1 2" key="1">
    <citation type="submission" date="2018-04" db="EMBL/GenBank/DDBJ databases">
        <title>Complete genome uncultured novel isolate.</title>
        <authorList>
            <person name="Merlino G."/>
        </authorList>
    </citation>
    <scope>NUCLEOTIDE SEQUENCE [LARGE SCALE GENOMIC DNA]</scope>
    <source>
        <strain evidence="2">R1DC9</strain>
    </source>
</reference>
<sequence length="524" mass="58266">MFGCSTDEEAFREIDIEQQQSISFDDLFDKLDRIPNMIVSNNESLKDALKDSRPGDLIILAPGIYDLPVSVGVNNLSLFGAGKIIIKNPKDSEGSIFSNSNVQNLNLHNVKLENYSDSPEIKQLQFDTRRNKRFISYTKEILAGDIAHYTFSVRLGNKDYDYVNIHRLIKESSNTLGEVFMVHGANQNFTDIFLRAGASIPSETTSLPIFLAKSDVDVWGIDMAWTRVPEKTTDLSFMKDWGIKRDVQHLNKAMKIARIISGITKQGFGKMNLMGFSYGSAVLYGAAGYETTINSARRNIKGVIPVDQPIKYSEEYAASRETSCVRGAEAANAIEDGTYFRALGLSPLAQLAINDPNGVSPAIPSFTNLQFILFVGANTYALGPSSTPTWHFVAGVYNGPIPVDLNFTEKERWLNLLADFDSGPYMPFQILVDMFECECGEKATFIDQNLEDINLPILNVSAHGGSGESTFLTPTLTSSSEIENLMIEFFPDNPELDFGHADLFMADNANSVFWDPLRIWIQSH</sequence>